<dbReference type="HOGENOM" id="CLU_2600826_0_0_9"/>
<dbReference type="STRING" id="1235802.C823_04556"/>
<organism evidence="1 2">
    <name type="scientific">Eubacterium plexicaudatum ASF492</name>
    <dbReference type="NCBI Taxonomy" id="1235802"/>
    <lineage>
        <taxon>Bacteria</taxon>
        <taxon>Bacillati</taxon>
        <taxon>Bacillota</taxon>
        <taxon>Clostridia</taxon>
        <taxon>Eubacteriales</taxon>
        <taxon>Eubacteriaceae</taxon>
        <taxon>Eubacterium</taxon>
    </lineage>
</organism>
<sequence>MYNINQERTITGKIKCENCGAEIKWHYIIRAKEFGIYLNSYPTDTVSASKLNKDDDIDNIYFVRCRNCDKKNYFQYTEL</sequence>
<reference evidence="1 2" key="1">
    <citation type="journal article" date="2014" name="Genome Announc.">
        <title>Draft genome sequences of the altered schaedler flora, a defined bacterial community from gnotobiotic mice.</title>
        <authorList>
            <person name="Wannemuehler M.J."/>
            <person name="Overstreet A.M."/>
            <person name="Ward D.V."/>
            <person name="Phillips G.J."/>
        </authorList>
    </citation>
    <scope>NUCLEOTIDE SEQUENCE [LARGE SCALE GENOMIC DNA]</scope>
    <source>
        <strain evidence="1 2">ASF492</strain>
    </source>
</reference>
<accession>N1ZWM2</accession>
<dbReference type="EMBL" id="AQFT01000133">
    <property type="protein sequence ID" value="EMZ21412.1"/>
    <property type="molecule type" value="Genomic_DNA"/>
</dbReference>
<keyword evidence="2" id="KW-1185">Reference proteome</keyword>
<evidence type="ECO:0000313" key="2">
    <source>
        <dbReference type="Proteomes" id="UP000012589"/>
    </source>
</evidence>
<gene>
    <name evidence="1" type="ORF">C823_04556</name>
</gene>
<dbReference type="PATRIC" id="fig|1235802.3.peg.4842"/>
<evidence type="ECO:0000313" key="1">
    <source>
        <dbReference type="EMBL" id="EMZ21412.1"/>
    </source>
</evidence>
<dbReference type="AlphaFoldDB" id="N1ZWM2"/>
<protein>
    <submittedName>
        <fullName evidence="1">Uncharacterized protein</fullName>
    </submittedName>
</protein>
<proteinExistence type="predicted"/>
<comment type="caution">
    <text evidence="1">The sequence shown here is derived from an EMBL/GenBank/DDBJ whole genome shotgun (WGS) entry which is preliminary data.</text>
</comment>
<name>N1ZWM2_9FIRM</name>
<dbReference type="Proteomes" id="UP000012589">
    <property type="component" value="Unassembled WGS sequence"/>
</dbReference>